<evidence type="ECO:0000313" key="3">
    <source>
        <dbReference type="EMBL" id="PIT87933.1"/>
    </source>
</evidence>
<name>A0A2M6W577_9BACT</name>
<dbReference type="Gene3D" id="1.10.575.10">
    <property type="entry name" value="P1 Nuclease"/>
    <property type="match status" value="1"/>
</dbReference>
<feature type="compositionally biased region" description="Low complexity" evidence="1">
    <location>
        <begin position="290"/>
        <end position="309"/>
    </location>
</feature>
<evidence type="ECO:0000259" key="2">
    <source>
        <dbReference type="Pfam" id="PF00932"/>
    </source>
</evidence>
<organism evidence="3 4">
    <name type="scientific">Candidatus Magasanikbacteria bacterium CG10_big_fil_rev_8_21_14_0_10_40_10</name>
    <dbReference type="NCBI Taxonomy" id="1974648"/>
    <lineage>
        <taxon>Bacteria</taxon>
        <taxon>Candidatus Magasanikiibacteriota</taxon>
    </lineage>
</organism>
<reference evidence="4" key="1">
    <citation type="submission" date="2017-09" db="EMBL/GenBank/DDBJ databases">
        <title>Depth-based differentiation of microbial function through sediment-hosted aquifers and enrichment of novel symbionts in the deep terrestrial subsurface.</title>
        <authorList>
            <person name="Probst A.J."/>
            <person name="Ladd B."/>
            <person name="Jarett J.K."/>
            <person name="Geller-Mcgrath D.E."/>
            <person name="Sieber C.M.K."/>
            <person name="Emerson J.B."/>
            <person name="Anantharaman K."/>
            <person name="Thomas B.C."/>
            <person name="Malmstrom R."/>
            <person name="Stieglmeier M."/>
            <person name="Klingl A."/>
            <person name="Woyke T."/>
            <person name="Ryan C.M."/>
            <person name="Banfield J.F."/>
        </authorList>
    </citation>
    <scope>NUCLEOTIDE SEQUENCE [LARGE SCALE GENOMIC DNA]</scope>
</reference>
<evidence type="ECO:0000256" key="1">
    <source>
        <dbReference type="SAM" id="MobiDB-lite"/>
    </source>
</evidence>
<dbReference type="Pfam" id="PF00932">
    <property type="entry name" value="LTD"/>
    <property type="match status" value="1"/>
</dbReference>
<dbReference type="AlphaFoldDB" id="A0A2M6W577"/>
<dbReference type="SUPFAM" id="SSF51126">
    <property type="entry name" value="Pectin lyase-like"/>
    <property type="match status" value="1"/>
</dbReference>
<dbReference type="InterPro" id="IPR036415">
    <property type="entry name" value="Lamin_tail_dom_sf"/>
</dbReference>
<dbReference type="GO" id="GO:0016788">
    <property type="term" value="F:hydrolase activity, acting on ester bonds"/>
    <property type="evidence" value="ECO:0007669"/>
    <property type="project" value="InterPro"/>
</dbReference>
<feature type="region of interest" description="Disordered" evidence="1">
    <location>
        <begin position="283"/>
        <end position="315"/>
    </location>
</feature>
<gene>
    <name evidence="3" type="ORF">COU31_00410</name>
</gene>
<feature type="domain" description="LTD" evidence="2">
    <location>
        <begin position="449"/>
        <end position="558"/>
    </location>
</feature>
<proteinExistence type="predicted"/>
<sequence>MAVPAHTRDDTHISGDSLEIYVKNNLNKIEPNLNLSTIAVFNLDQAFTDLAKFCNQNFFSNDTIDNSRYDRPYLDKNKIVNGYLPAKIDNHEYKLALVRQSIFDKNFIIYSLDDQVLSDYADLLVAKAVIYQEAIIELFLKAVSENFSYDLSGTSISWRGYVDGFFGFLVSEAKKTAQTIWALVYQPVKGDDYSVISQNNLVSQPAVITVNSEKLANNDDLIENNQQKIILVDLESNLNLPNKTIVQTDDNGSNSFASNLSAPIGEYASTAEQADIIIEAEQPARPAKEQVQNSVAPNNNNAQSNQDNSGFNSEVLTNDTTSDFATGSAVISVLATSSVLLTTTSTIFSTSSTEWLILSAPTIQLSASSTNIKINISLENILSILVGFDLDYSTDGLNWRSKARATTTFAFSHNGRAGLTYYWRARTVNLFNNNYSDWSEPSKIYLTESRDVIINEIAWAGTYFDFPQDQWLELYNNTDRPIDMNKWQLNIDEQIIDFSEFDSAIIKPYNYFLLERGDDEVVKEISADIVYGQEIYLPAQGAKIKLLNGRNEIIDMVQADKGWWAGGENQNQTMERLNTRKNGSDSDNWQTNRGFRAIGRTRLGAPIYGSPKMSNFGFVALNYDQKEETRILSVADNPYVLQYYQVGADKKLVVEPGVVIKSYYNNSYLQVSGELVVGGSATSSVIWTSGRDQNFSSDILNKKIGAWDANEPQAKDWQGIWLKPGSSAVLNNLDMRYAGHEFRLANYLPIDTSQFIRAEQSDLKINSSSFSYGADCFLYSQNSTTTVSQSKFSRALSAIETKDSRLILDNNYFDLLASGAPISIRGDWPKLSRLNFSVSTTPKISFGPTILSAGVFELGTDWQYSFSSLHVLPNAVLIIKPGAIIDFDSYGYARIDGELRAEGQADQIIKIGNRKDWGYISFNNSTSSLKYVEIYGGGIIVGEHDSAIAVNNSNLTVENSRLWNARAPGNIIRSNDSTINMTNNILGMDKKWTDPLWPGMSYSTGLMASGGNLKFNNISFINLNYAIYKKAGSNGQPLISLENMDDDNYINVYRKIAW</sequence>
<evidence type="ECO:0000313" key="4">
    <source>
        <dbReference type="Proteomes" id="UP000231183"/>
    </source>
</evidence>
<accession>A0A2M6W577</accession>
<protein>
    <recommendedName>
        <fullName evidence="2">LTD domain-containing protein</fullName>
    </recommendedName>
</protein>
<dbReference type="Proteomes" id="UP000231183">
    <property type="component" value="Unassembled WGS sequence"/>
</dbReference>
<dbReference type="InterPro" id="IPR011050">
    <property type="entry name" value="Pectin_lyase_fold/virulence"/>
</dbReference>
<dbReference type="InterPro" id="IPR008947">
    <property type="entry name" value="PLipase_C/P1_nuclease_dom_sf"/>
</dbReference>
<dbReference type="EMBL" id="PFBX01000003">
    <property type="protein sequence ID" value="PIT87933.1"/>
    <property type="molecule type" value="Genomic_DNA"/>
</dbReference>
<dbReference type="SUPFAM" id="SSF74853">
    <property type="entry name" value="Lamin A/C globular tail domain"/>
    <property type="match status" value="1"/>
</dbReference>
<dbReference type="InterPro" id="IPR001322">
    <property type="entry name" value="Lamin_tail_dom"/>
</dbReference>
<comment type="caution">
    <text evidence="3">The sequence shown here is derived from an EMBL/GenBank/DDBJ whole genome shotgun (WGS) entry which is preliminary data.</text>
</comment>